<protein>
    <submittedName>
        <fullName evidence="7">FAD-dependent oxidoreductase</fullName>
    </submittedName>
</protein>
<evidence type="ECO:0000313" key="8">
    <source>
        <dbReference type="Proteomes" id="UP000475545"/>
    </source>
</evidence>
<dbReference type="InterPro" id="IPR051169">
    <property type="entry name" value="NADH-Q_oxidoreductase"/>
</dbReference>
<keyword evidence="3" id="KW-0285">Flavoprotein</keyword>
<feature type="domain" description="FAD/NAD(P)-binding" evidence="6">
    <location>
        <begin position="7"/>
        <end position="285"/>
    </location>
</feature>
<dbReference type="Pfam" id="PF07992">
    <property type="entry name" value="Pyr_redox_2"/>
    <property type="match status" value="1"/>
</dbReference>
<dbReference type="PANTHER" id="PTHR42913">
    <property type="entry name" value="APOPTOSIS-INDUCING FACTOR 1"/>
    <property type="match status" value="1"/>
</dbReference>
<dbReference type="GO" id="GO:0003955">
    <property type="term" value="F:NAD(P)H dehydrogenase (quinone) activity"/>
    <property type="evidence" value="ECO:0007669"/>
    <property type="project" value="TreeGrafter"/>
</dbReference>
<evidence type="ECO:0000256" key="4">
    <source>
        <dbReference type="ARBA" id="ARBA00022827"/>
    </source>
</evidence>
<evidence type="ECO:0000259" key="6">
    <source>
        <dbReference type="Pfam" id="PF07992"/>
    </source>
</evidence>
<evidence type="ECO:0000256" key="2">
    <source>
        <dbReference type="ARBA" id="ARBA00005272"/>
    </source>
</evidence>
<keyword evidence="5" id="KW-0560">Oxidoreductase</keyword>
<keyword evidence="4" id="KW-0274">FAD</keyword>
<evidence type="ECO:0000313" key="7">
    <source>
        <dbReference type="EMBL" id="MXP21132.1"/>
    </source>
</evidence>
<comment type="similarity">
    <text evidence="2">Belongs to the NADH dehydrogenase family.</text>
</comment>
<dbReference type="SUPFAM" id="SSF51905">
    <property type="entry name" value="FAD/NAD(P)-binding domain"/>
    <property type="match status" value="2"/>
</dbReference>
<keyword evidence="8" id="KW-1185">Reference proteome</keyword>
<dbReference type="InterPro" id="IPR023753">
    <property type="entry name" value="FAD/NAD-binding_dom"/>
</dbReference>
<dbReference type="PANTHER" id="PTHR42913:SF3">
    <property type="entry name" value="64 KDA MITOCHONDRIAL NADH DEHYDROGENASE (EUROFUNG)"/>
    <property type="match status" value="1"/>
</dbReference>
<gene>
    <name evidence="7" type="ORF">GIY30_07165</name>
</gene>
<sequence length="403" mass="41892">MNTRRAQIVVLGGGYAGTMAANRLGALTTAGDDTADVVLVNPRPRFVHRIRLHQWVTGTGIAEHEYAEVLGAGVRLVVDTATRIDPAAGHVELASGQTLPYDHLVYAVGSTSQPVEPIPGGAEYGFPIAEWEAAQRLREHLAEVAPAAPITVVGGGLTGLEMATELAEAGRSVRLVCRGAVAPTFGERARRATRRRLDKLGVEILEGHRVHVIGPDTVTVAGADGELTLDSAATIIAAGFSVPDLAAVSGLTTDPIGRLVTDETLTSVDDPRIVGAGDAVALSGSAFRMSCQAANQLGPQAADTVRAHLSGVEAAPVAVAFLGQCTSLGRHGSTVQPTHRDDSPLDWVITGRAGATIKEVVCRSVIWGLRMEARRPGVTPTMGRPRQIAEAIGGAAVGGERGR</sequence>
<accession>A0A6L7GND3</accession>
<evidence type="ECO:0000256" key="3">
    <source>
        <dbReference type="ARBA" id="ARBA00022630"/>
    </source>
</evidence>
<comment type="caution">
    <text evidence="7">The sequence shown here is derived from an EMBL/GenBank/DDBJ whole genome shotgun (WGS) entry which is preliminary data.</text>
</comment>
<dbReference type="InterPro" id="IPR036188">
    <property type="entry name" value="FAD/NAD-bd_sf"/>
</dbReference>
<proteinExistence type="inferred from homology"/>
<organism evidence="7 8">
    <name type="scientific">Gordonia mangrovi</name>
    <dbReference type="NCBI Taxonomy" id="2665643"/>
    <lineage>
        <taxon>Bacteria</taxon>
        <taxon>Bacillati</taxon>
        <taxon>Actinomycetota</taxon>
        <taxon>Actinomycetes</taxon>
        <taxon>Mycobacteriales</taxon>
        <taxon>Gordoniaceae</taxon>
        <taxon>Gordonia</taxon>
    </lineage>
</organism>
<dbReference type="AlphaFoldDB" id="A0A6L7GND3"/>
<evidence type="ECO:0000256" key="5">
    <source>
        <dbReference type="ARBA" id="ARBA00023002"/>
    </source>
</evidence>
<dbReference type="RefSeq" id="WP_160901172.1">
    <property type="nucleotide sequence ID" value="NZ_CP102850.1"/>
</dbReference>
<dbReference type="GO" id="GO:0019646">
    <property type="term" value="P:aerobic electron transport chain"/>
    <property type="evidence" value="ECO:0007669"/>
    <property type="project" value="TreeGrafter"/>
</dbReference>
<reference evidence="7 8" key="1">
    <citation type="submission" date="2019-11" db="EMBL/GenBank/DDBJ databases">
        <title>Gordonia sp. nov., a novel actinobacterium isolated from mangrove soil in Hainan.</title>
        <authorList>
            <person name="Huang X."/>
            <person name="Xie Y."/>
            <person name="Chu X."/>
            <person name="Xiao K."/>
        </authorList>
    </citation>
    <scope>NUCLEOTIDE SEQUENCE [LARGE SCALE GENOMIC DNA]</scope>
    <source>
        <strain evidence="7 8">HNM0687</strain>
    </source>
</reference>
<name>A0A6L7GND3_9ACTN</name>
<evidence type="ECO:0000256" key="1">
    <source>
        <dbReference type="ARBA" id="ARBA00001974"/>
    </source>
</evidence>
<dbReference type="EMBL" id="WMBR01000001">
    <property type="protein sequence ID" value="MXP21132.1"/>
    <property type="molecule type" value="Genomic_DNA"/>
</dbReference>
<dbReference type="Proteomes" id="UP000475545">
    <property type="component" value="Unassembled WGS sequence"/>
</dbReference>
<dbReference type="Gene3D" id="3.50.50.100">
    <property type="match status" value="1"/>
</dbReference>
<comment type="cofactor">
    <cofactor evidence="1">
        <name>FAD</name>
        <dbReference type="ChEBI" id="CHEBI:57692"/>
    </cofactor>
</comment>
<dbReference type="PRINTS" id="PR00368">
    <property type="entry name" value="FADPNR"/>
</dbReference>
<dbReference type="PRINTS" id="PR00411">
    <property type="entry name" value="PNDRDTASEI"/>
</dbReference>